<dbReference type="Gene3D" id="2.40.128.410">
    <property type="match status" value="1"/>
</dbReference>
<proteinExistence type="predicted"/>
<sequence>MKNISVGLSLLIVLFSNALHAQKKDDLKKEIIEKAITARNYVFKAETVMPSGAVPNRQLNYGYDLRVSPDTIVSYLPYFGRAYVAPMDPTKGGIQFTSTKFEYKETKRKKGGWDILIKPQDTQDASQMVLTVSETGFASLQVIGNNRQPISFSGYVDEKKSKR</sequence>
<evidence type="ECO:0000313" key="3">
    <source>
        <dbReference type="Proteomes" id="UP000468388"/>
    </source>
</evidence>
<keyword evidence="3" id="KW-1185">Reference proteome</keyword>
<keyword evidence="1" id="KW-0732">Signal</keyword>
<evidence type="ECO:0000256" key="1">
    <source>
        <dbReference type="SAM" id="SignalP"/>
    </source>
</evidence>
<feature type="signal peptide" evidence="1">
    <location>
        <begin position="1"/>
        <end position="21"/>
    </location>
</feature>
<feature type="chain" id="PRO_5026721191" evidence="1">
    <location>
        <begin position="22"/>
        <end position="163"/>
    </location>
</feature>
<name>A0A6N8JIR3_9BACT</name>
<gene>
    <name evidence="2" type="ORF">GO495_27555</name>
</gene>
<reference evidence="2 3" key="1">
    <citation type="submission" date="2019-12" db="EMBL/GenBank/DDBJ databases">
        <title>The draft genomic sequence of strain Chitinophaga oryziterrae JCM 16595.</title>
        <authorList>
            <person name="Zhang X."/>
        </authorList>
    </citation>
    <scope>NUCLEOTIDE SEQUENCE [LARGE SCALE GENOMIC DNA]</scope>
    <source>
        <strain evidence="2 3">JCM 16595</strain>
    </source>
</reference>
<dbReference type="Proteomes" id="UP000468388">
    <property type="component" value="Unassembled WGS sequence"/>
</dbReference>
<dbReference type="RefSeq" id="WP_157303177.1">
    <property type="nucleotide sequence ID" value="NZ_BAAAZB010000036.1"/>
</dbReference>
<dbReference type="Pfam" id="PF14059">
    <property type="entry name" value="DUF4251"/>
    <property type="match status" value="1"/>
</dbReference>
<organism evidence="2 3">
    <name type="scientific">Chitinophaga oryziterrae</name>
    <dbReference type="NCBI Taxonomy" id="1031224"/>
    <lineage>
        <taxon>Bacteria</taxon>
        <taxon>Pseudomonadati</taxon>
        <taxon>Bacteroidota</taxon>
        <taxon>Chitinophagia</taxon>
        <taxon>Chitinophagales</taxon>
        <taxon>Chitinophagaceae</taxon>
        <taxon>Chitinophaga</taxon>
    </lineage>
</organism>
<dbReference type="InterPro" id="IPR025347">
    <property type="entry name" value="DUF4251"/>
</dbReference>
<evidence type="ECO:0000313" key="2">
    <source>
        <dbReference type="EMBL" id="MVT44381.1"/>
    </source>
</evidence>
<dbReference type="EMBL" id="WRXO01000011">
    <property type="protein sequence ID" value="MVT44381.1"/>
    <property type="molecule type" value="Genomic_DNA"/>
</dbReference>
<protein>
    <submittedName>
        <fullName evidence="2">DUF4251 domain-containing protein</fullName>
    </submittedName>
</protein>
<comment type="caution">
    <text evidence="2">The sequence shown here is derived from an EMBL/GenBank/DDBJ whole genome shotgun (WGS) entry which is preliminary data.</text>
</comment>
<dbReference type="AlphaFoldDB" id="A0A6N8JIR3"/>
<accession>A0A6N8JIR3</accession>
<dbReference type="OrthoDB" id="1097715at2"/>